<accession>A0A176QER7</accession>
<feature type="transmembrane region" description="Helical" evidence="1">
    <location>
        <begin position="124"/>
        <end position="146"/>
    </location>
</feature>
<dbReference type="EMBL" id="LQZG01000001">
    <property type="protein sequence ID" value="OAB88285.1"/>
    <property type="molecule type" value="Genomic_DNA"/>
</dbReference>
<dbReference type="AlphaFoldDB" id="A0A176QER7"/>
<feature type="transmembrane region" description="Helical" evidence="1">
    <location>
        <begin position="229"/>
        <end position="253"/>
    </location>
</feature>
<protein>
    <submittedName>
        <fullName evidence="2">Uncharacterized protein</fullName>
    </submittedName>
</protein>
<evidence type="ECO:0000313" key="2">
    <source>
        <dbReference type="EMBL" id="OAB88285.1"/>
    </source>
</evidence>
<feature type="transmembrane region" description="Helical" evidence="1">
    <location>
        <begin position="265"/>
        <end position="289"/>
    </location>
</feature>
<feature type="transmembrane region" description="Helical" evidence="1">
    <location>
        <begin position="182"/>
        <end position="205"/>
    </location>
</feature>
<reference evidence="2 3" key="1">
    <citation type="submission" date="2016-01" db="EMBL/GenBank/DDBJ databases">
        <title>Janibacter melonis strain CD11_4 genome sequencing and assembly.</title>
        <authorList>
            <person name="Nair G.R."/>
            <person name="Kaur G."/>
            <person name="Chander A.M."/>
            <person name="Mayilraj S."/>
        </authorList>
    </citation>
    <scope>NUCLEOTIDE SEQUENCE [LARGE SCALE GENOMIC DNA]</scope>
    <source>
        <strain evidence="2 3">CD11-4</strain>
    </source>
</reference>
<keyword evidence="1" id="KW-0812">Transmembrane</keyword>
<gene>
    <name evidence="2" type="ORF">AWH69_00235</name>
</gene>
<dbReference type="STRING" id="262209.AWH69_00235"/>
<feature type="transmembrane region" description="Helical" evidence="1">
    <location>
        <begin position="6"/>
        <end position="24"/>
    </location>
</feature>
<feature type="transmembrane region" description="Helical" evidence="1">
    <location>
        <begin position="45"/>
        <end position="63"/>
    </location>
</feature>
<keyword evidence="1" id="KW-1133">Transmembrane helix</keyword>
<evidence type="ECO:0000313" key="3">
    <source>
        <dbReference type="Proteomes" id="UP000076976"/>
    </source>
</evidence>
<keyword evidence="3" id="KW-1185">Reference proteome</keyword>
<sequence>MAGLLVLPLALLALVAGVVVAVLRRQSLVVPPAAHDEVARTHRRLVLLRLGALVAAAVTGVAVTSGAGGGLGGPGQVASAGPALAALVFLAGCCLAELTVRRAATRVRTASLAPRSVLEVLPRAHARTAAVALGAVAATLALGTALGDADDLGRAGRALATRCVDASGLEVSHLRGPWPGSFYALPVAAALTLAALLAAVTLVVVARRPVVSQDRALDAAMRRWSARDVLLGLTLASCVTLVPVLVLMTAGLAGASCRPTGYGALALLCGALALAACFGTAWAASSLLVRPALVAMPTAQPREVAGR</sequence>
<dbReference type="Proteomes" id="UP000076976">
    <property type="component" value="Unassembled WGS sequence"/>
</dbReference>
<proteinExistence type="predicted"/>
<evidence type="ECO:0000256" key="1">
    <source>
        <dbReference type="SAM" id="Phobius"/>
    </source>
</evidence>
<organism evidence="2 3">
    <name type="scientific">Janibacter melonis</name>
    <dbReference type="NCBI Taxonomy" id="262209"/>
    <lineage>
        <taxon>Bacteria</taxon>
        <taxon>Bacillati</taxon>
        <taxon>Actinomycetota</taxon>
        <taxon>Actinomycetes</taxon>
        <taxon>Micrococcales</taxon>
        <taxon>Intrasporangiaceae</taxon>
        <taxon>Janibacter</taxon>
    </lineage>
</organism>
<keyword evidence="1" id="KW-0472">Membrane</keyword>
<feature type="transmembrane region" description="Helical" evidence="1">
    <location>
        <begin position="83"/>
        <end position="104"/>
    </location>
</feature>
<name>A0A176QER7_9MICO</name>
<comment type="caution">
    <text evidence="2">The sequence shown here is derived from an EMBL/GenBank/DDBJ whole genome shotgun (WGS) entry which is preliminary data.</text>
</comment>
<dbReference type="RefSeq" id="WP_068269771.1">
    <property type="nucleotide sequence ID" value="NZ_LQZG01000001.1"/>
</dbReference>